<comment type="caution">
    <text evidence="1">The sequence shown here is derived from an EMBL/GenBank/DDBJ whole genome shotgun (WGS) entry which is preliminary data.</text>
</comment>
<accession>A0ACB8CDL7</accession>
<evidence type="ECO:0000313" key="1">
    <source>
        <dbReference type="EMBL" id="KAH7940829.1"/>
    </source>
</evidence>
<evidence type="ECO:0000313" key="2">
    <source>
        <dbReference type="Proteomes" id="UP000821865"/>
    </source>
</evidence>
<dbReference type="EMBL" id="CM023476">
    <property type="protein sequence ID" value="KAH7940829.1"/>
    <property type="molecule type" value="Genomic_DNA"/>
</dbReference>
<keyword evidence="2" id="KW-1185">Reference proteome</keyword>
<protein>
    <submittedName>
        <fullName evidence="1">Uncharacterized protein</fullName>
    </submittedName>
</protein>
<dbReference type="Proteomes" id="UP000821865">
    <property type="component" value="Chromosome 7"/>
</dbReference>
<gene>
    <name evidence="1" type="ORF">HPB49_006537</name>
</gene>
<sequence length="267" mass="29266">MGSVTTLSTPGIDDNHSVTSTKVDASAASDAHKDLQTSSLVNADKKGTYSVVLLAVADSNYKFVVVDVGGYGKQSDGGVLKQPIFGRLLDEGKLQLPWGLPLSNTALPAPCAFIGDEAFQLRTDFMRPYPGRGLEARKRIFNYRLSRARQNAFGILVTRWRILKRAMGECPENADETVKAPCVLPNFLMDARTGSDYFYCGPGYADSVSPKGKLQSGQWRQLVVQPPMQVAHTKAHNFACMARYVSDIYLEYFNSAAGRVSWQDAVV</sequence>
<proteinExistence type="predicted"/>
<name>A0ACB8CDL7_DERSI</name>
<reference evidence="1" key="1">
    <citation type="submission" date="2020-05" db="EMBL/GenBank/DDBJ databases">
        <title>Large-scale comparative analyses of tick genomes elucidate their genetic diversity and vector capacities.</title>
        <authorList>
            <person name="Jia N."/>
            <person name="Wang J."/>
            <person name="Shi W."/>
            <person name="Du L."/>
            <person name="Sun Y."/>
            <person name="Zhan W."/>
            <person name="Jiang J."/>
            <person name="Wang Q."/>
            <person name="Zhang B."/>
            <person name="Ji P."/>
            <person name="Sakyi L.B."/>
            <person name="Cui X."/>
            <person name="Yuan T."/>
            <person name="Jiang B."/>
            <person name="Yang W."/>
            <person name="Lam T.T.-Y."/>
            <person name="Chang Q."/>
            <person name="Ding S."/>
            <person name="Wang X."/>
            <person name="Zhu J."/>
            <person name="Ruan X."/>
            <person name="Zhao L."/>
            <person name="Wei J."/>
            <person name="Que T."/>
            <person name="Du C."/>
            <person name="Cheng J."/>
            <person name="Dai P."/>
            <person name="Han X."/>
            <person name="Huang E."/>
            <person name="Gao Y."/>
            <person name="Liu J."/>
            <person name="Shao H."/>
            <person name="Ye R."/>
            <person name="Li L."/>
            <person name="Wei W."/>
            <person name="Wang X."/>
            <person name="Wang C."/>
            <person name="Yang T."/>
            <person name="Huo Q."/>
            <person name="Li W."/>
            <person name="Guo W."/>
            <person name="Chen H."/>
            <person name="Zhou L."/>
            <person name="Ni X."/>
            <person name="Tian J."/>
            <person name="Zhou Y."/>
            <person name="Sheng Y."/>
            <person name="Liu T."/>
            <person name="Pan Y."/>
            <person name="Xia L."/>
            <person name="Li J."/>
            <person name="Zhao F."/>
            <person name="Cao W."/>
        </authorList>
    </citation>
    <scope>NUCLEOTIDE SEQUENCE</scope>
    <source>
        <strain evidence="1">Dsil-2018</strain>
    </source>
</reference>
<organism evidence="1 2">
    <name type="scientific">Dermacentor silvarum</name>
    <name type="common">Tick</name>
    <dbReference type="NCBI Taxonomy" id="543639"/>
    <lineage>
        <taxon>Eukaryota</taxon>
        <taxon>Metazoa</taxon>
        <taxon>Ecdysozoa</taxon>
        <taxon>Arthropoda</taxon>
        <taxon>Chelicerata</taxon>
        <taxon>Arachnida</taxon>
        <taxon>Acari</taxon>
        <taxon>Parasitiformes</taxon>
        <taxon>Ixodida</taxon>
        <taxon>Ixodoidea</taxon>
        <taxon>Ixodidae</taxon>
        <taxon>Rhipicephalinae</taxon>
        <taxon>Dermacentor</taxon>
    </lineage>
</organism>